<dbReference type="InterPro" id="IPR011032">
    <property type="entry name" value="GroES-like_sf"/>
</dbReference>
<dbReference type="InterPro" id="IPR036291">
    <property type="entry name" value="NAD(P)-bd_dom_sf"/>
</dbReference>
<dbReference type="GO" id="GO:0070402">
    <property type="term" value="F:NADPH binding"/>
    <property type="evidence" value="ECO:0007669"/>
    <property type="project" value="TreeGrafter"/>
</dbReference>
<dbReference type="InterPro" id="IPR013149">
    <property type="entry name" value="ADH-like_C"/>
</dbReference>
<organism evidence="4 5">
    <name type="scientific">Bradyrhizobium oligotrophicum S58</name>
    <dbReference type="NCBI Taxonomy" id="1245469"/>
    <lineage>
        <taxon>Bacteria</taxon>
        <taxon>Pseudomonadati</taxon>
        <taxon>Pseudomonadota</taxon>
        <taxon>Alphaproteobacteria</taxon>
        <taxon>Hyphomicrobiales</taxon>
        <taxon>Nitrobacteraceae</taxon>
        <taxon>Bradyrhizobium</taxon>
    </lineage>
</organism>
<dbReference type="SUPFAM" id="SSF50129">
    <property type="entry name" value="GroES-like"/>
    <property type="match status" value="1"/>
</dbReference>
<dbReference type="Pfam" id="PF08240">
    <property type="entry name" value="ADH_N"/>
    <property type="match status" value="1"/>
</dbReference>
<evidence type="ECO:0000259" key="3">
    <source>
        <dbReference type="SMART" id="SM00829"/>
    </source>
</evidence>
<keyword evidence="2" id="KW-0560">Oxidoreductase</keyword>
<keyword evidence="1" id="KW-0521">NADP</keyword>
<dbReference type="NCBIfam" id="TIGR02824">
    <property type="entry name" value="quinone_pig3"/>
    <property type="match status" value="1"/>
</dbReference>
<gene>
    <name evidence="4" type="ORF">S58_62210</name>
</gene>
<dbReference type="SUPFAM" id="SSF51735">
    <property type="entry name" value="NAD(P)-binding Rossmann-fold domains"/>
    <property type="match status" value="1"/>
</dbReference>
<dbReference type="PANTHER" id="PTHR48106:SF8">
    <property type="entry name" value="OS02G0805600 PROTEIN"/>
    <property type="match status" value="1"/>
</dbReference>
<protein>
    <submittedName>
        <fullName evidence="4">Zinc-containing alcohol dehydrogenase superfamily</fullName>
    </submittedName>
</protein>
<dbReference type="InterPro" id="IPR013154">
    <property type="entry name" value="ADH-like_N"/>
</dbReference>
<dbReference type="GeneID" id="301819919"/>
<evidence type="ECO:0000256" key="2">
    <source>
        <dbReference type="ARBA" id="ARBA00023002"/>
    </source>
</evidence>
<dbReference type="Gene3D" id="3.90.180.10">
    <property type="entry name" value="Medium-chain alcohol dehydrogenases, catalytic domain"/>
    <property type="match status" value="1"/>
</dbReference>
<dbReference type="InterPro" id="IPR020843">
    <property type="entry name" value="ER"/>
</dbReference>
<name>M5A095_9BRAD</name>
<keyword evidence="5" id="KW-1185">Reference proteome</keyword>
<dbReference type="SMART" id="SM00829">
    <property type="entry name" value="PKS_ER"/>
    <property type="match status" value="1"/>
</dbReference>
<dbReference type="EMBL" id="AP012603">
    <property type="protein sequence ID" value="BAM92195.1"/>
    <property type="molecule type" value="Genomic_DNA"/>
</dbReference>
<proteinExistence type="predicted"/>
<feature type="domain" description="Enoyl reductase (ER)" evidence="3">
    <location>
        <begin position="15"/>
        <end position="327"/>
    </location>
</feature>
<accession>M5A095</accession>
<evidence type="ECO:0000313" key="4">
    <source>
        <dbReference type="EMBL" id="BAM92195.1"/>
    </source>
</evidence>
<dbReference type="OrthoDB" id="9780520at2"/>
<dbReference type="CDD" id="cd05276">
    <property type="entry name" value="p53_inducible_oxidoreductase"/>
    <property type="match status" value="1"/>
</dbReference>
<dbReference type="Pfam" id="PF00107">
    <property type="entry name" value="ADH_zinc_N"/>
    <property type="match status" value="1"/>
</dbReference>
<dbReference type="HOGENOM" id="CLU_026673_3_4_5"/>
<dbReference type="STRING" id="1245469.S58_62210"/>
<evidence type="ECO:0000256" key="1">
    <source>
        <dbReference type="ARBA" id="ARBA00022857"/>
    </source>
</evidence>
<dbReference type="PANTHER" id="PTHR48106">
    <property type="entry name" value="QUINONE OXIDOREDUCTASE PIG3-RELATED"/>
    <property type="match status" value="1"/>
</dbReference>
<sequence length="331" mass="34990">MIPNHQRAVIITAAGGPEVLSERQDWPVPARLGPDDVLIEVAAAGINRHDCNQRAAGPSREPNPVPGLEASGRIVACGANVHPERLGEAVIALTDGGSYAQYVATDQHLALDLPNGLDWIQGAALPEAMFTTWFNFFELMRMAPGETALIHGGSSGVGTIAIQLLRALGHPVFATAGTAEKRAAALRLGCSAVFDYADPDLAGQIRAATGKRGVDCILDTSAGAHIAQDLAALAMGGRIALLSAGGGKDLGVPLRSLMARRASITGAFLRSTPLDLKRRIATDLRQRISPLLGTAIRPHIDRTYRLSEAADAHERMETSRHIGKIVLRVRG</sequence>
<evidence type="ECO:0000313" key="5">
    <source>
        <dbReference type="Proteomes" id="UP000011841"/>
    </source>
</evidence>
<dbReference type="eggNOG" id="COG0604">
    <property type="taxonomic scope" value="Bacteria"/>
</dbReference>
<dbReference type="Proteomes" id="UP000011841">
    <property type="component" value="Chromosome"/>
</dbReference>
<reference evidence="4 5" key="1">
    <citation type="journal article" date="2013" name="Appl. Environ. Microbiol.">
        <title>Genome analysis suggests that the soil oligotrophic bacterium Agromonas oligotrophica (Bradyrhizobium oligotrophicum) is a nitrogen-fixing symbiont of Aeschynomene indica.</title>
        <authorList>
            <person name="Okubo T."/>
            <person name="Fukushima S."/>
            <person name="Itakura M."/>
            <person name="Oshima K."/>
            <person name="Longtonglang A."/>
            <person name="Teaumroong N."/>
            <person name="Mitsui H."/>
            <person name="Hattori M."/>
            <person name="Hattori R."/>
            <person name="Hattori T."/>
            <person name="Minamisawa K."/>
        </authorList>
    </citation>
    <scope>NUCLEOTIDE SEQUENCE [LARGE SCALE GENOMIC DNA]</scope>
    <source>
        <strain evidence="4 5">S58</strain>
    </source>
</reference>
<dbReference type="AlphaFoldDB" id="M5A095"/>
<dbReference type="Gene3D" id="3.40.50.720">
    <property type="entry name" value="NAD(P)-binding Rossmann-like Domain"/>
    <property type="match status" value="1"/>
</dbReference>
<dbReference type="InterPro" id="IPR014189">
    <property type="entry name" value="Quinone_OxRdtase_PIG3"/>
</dbReference>
<dbReference type="KEGG" id="aol:S58_62210"/>
<dbReference type="PATRIC" id="fig|1245469.3.peg.6352"/>
<dbReference type="GO" id="GO:0016651">
    <property type="term" value="F:oxidoreductase activity, acting on NAD(P)H"/>
    <property type="evidence" value="ECO:0007669"/>
    <property type="project" value="TreeGrafter"/>
</dbReference>
<dbReference type="RefSeq" id="WP_015669279.1">
    <property type="nucleotide sequence ID" value="NC_020453.1"/>
</dbReference>